<reference evidence="1" key="1">
    <citation type="submission" date="2020-03" db="EMBL/GenBank/DDBJ databases">
        <title>The deep terrestrial virosphere.</title>
        <authorList>
            <person name="Holmfeldt K."/>
            <person name="Nilsson E."/>
            <person name="Simone D."/>
            <person name="Lopez-Fernandez M."/>
            <person name="Wu X."/>
            <person name="de Brujin I."/>
            <person name="Lundin D."/>
            <person name="Andersson A."/>
            <person name="Bertilsson S."/>
            <person name="Dopson M."/>
        </authorList>
    </citation>
    <scope>NUCLEOTIDE SEQUENCE</scope>
    <source>
        <strain evidence="1">MM415B02644</strain>
    </source>
</reference>
<name>A0A6M3L3D6_9ZZZZ</name>
<evidence type="ECO:0000313" key="1">
    <source>
        <dbReference type="EMBL" id="QJA88930.1"/>
    </source>
</evidence>
<proteinExistence type="predicted"/>
<gene>
    <name evidence="1" type="ORF">MM415B02644_0015</name>
</gene>
<sequence>MSELLPLARAARRMGVTVQWLKAEAKAGRVPCLQAGTRYIFDFAALTHALSERAAQANGADSRPGGSDAQ</sequence>
<dbReference type="EMBL" id="MT142812">
    <property type="protein sequence ID" value="QJA88930.1"/>
    <property type="molecule type" value="Genomic_DNA"/>
</dbReference>
<protein>
    <submittedName>
        <fullName evidence="1">Uncharacterized protein</fullName>
    </submittedName>
</protein>
<dbReference type="AlphaFoldDB" id="A0A6M3L3D6"/>
<organism evidence="1">
    <name type="scientific">viral metagenome</name>
    <dbReference type="NCBI Taxonomy" id="1070528"/>
    <lineage>
        <taxon>unclassified sequences</taxon>
        <taxon>metagenomes</taxon>
        <taxon>organismal metagenomes</taxon>
    </lineage>
</organism>
<accession>A0A6M3L3D6</accession>